<evidence type="ECO:0000313" key="6">
    <source>
        <dbReference type="EMBL" id="RWS18628.1"/>
    </source>
</evidence>
<comment type="caution">
    <text evidence="6">The sequence shown here is derived from an EMBL/GenBank/DDBJ whole genome shotgun (WGS) entry which is preliminary data.</text>
</comment>
<dbReference type="InterPro" id="IPR001245">
    <property type="entry name" value="Ser-Thr/Tyr_kinase_cat_dom"/>
</dbReference>
<dbReference type="AlphaFoldDB" id="A0A443RTW7"/>
<keyword evidence="7" id="KW-1185">Reference proteome</keyword>
<organism evidence="6 7">
    <name type="scientific">Leptotrombidium deliense</name>
    <dbReference type="NCBI Taxonomy" id="299467"/>
    <lineage>
        <taxon>Eukaryota</taxon>
        <taxon>Metazoa</taxon>
        <taxon>Ecdysozoa</taxon>
        <taxon>Arthropoda</taxon>
        <taxon>Chelicerata</taxon>
        <taxon>Arachnida</taxon>
        <taxon>Acari</taxon>
        <taxon>Acariformes</taxon>
        <taxon>Trombidiformes</taxon>
        <taxon>Prostigmata</taxon>
        <taxon>Anystina</taxon>
        <taxon>Parasitengona</taxon>
        <taxon>Trombiculoidea</taxon>
        <taxon>Trombiculidae</taxon>
        <taxon>Leptotrombidium</taxon>
    </lineage>
</organism>
<dbReference type="GO" id="GO:0005524">
    <property type="term" value="F:ATP binding"/>
    <property type="evidence" value="ECO:0007669"/>
    <property type="project" value="UniProtKB-KW"/>
</dbReference>
<keyword evidence="1" id="KW-0808">Transferase</keyword>
<evidence type="ECO:0000313" key="7">
    <source>
        <dbReference type="Proteomes" id="UP000288716"/>
    </source>
</evidence>
<dbReference type="EMBL" id="NCKV01036853">
    <property type="protein sequence ID" value="RWS18628.1"/>
    <property type="molecule type" value="Genomic_DNA"/>
</dbReference>
<feature type="non-terminal residue" evidence="6">
    <location>
        <position position="221"/>
    </location>
</feature>
<proteinExistence type="predicted"/>
<dbReference type="GO" id="GO:0005634">
    <property type="term" value="C:nucleus"/>
    <property type="evidence" value="ECO:0007669"/>
    <property type="project" value="TreeGrafter"/>
</dbReference>
<dbReference type="Gene3D" id="1.10.510.10">
    <property type="entry name" value="Transferase(Phosphotransferase) domain 1"/>
    <property type="match status" value="1"/>
</dbReference>
<evidence type="ECO:0000259" key="5">
    <source>
        <dbReference type="PROSITE" id="PS50011"/>
    </source>
</evidence>
<dbReference type="PANTHER" id="PTHR11042">
    <property type="entry name" value="EUKARYOTIC TRANSLATION INITIATION FACTOR 2-ALPHA KINASE EIF2-ALPHA KINASE -RELATED"/>
    <property type="match status" value="1"/>
</dbReference>
<evidence type="ECO:0000256" key="2">
    <source>
        <dbReference type="ARBA" id="ARBA00022741"/>
    </source>
</evidence>
<reference evidence="6 7" key="1">
    <citation type="journal article" date="2018" name="Gigascience">
        <title>Genomes of trombidid mites reveal novel predicted allergens and laterally-transferred genes associated with secondary metabolism.</title>
        <authorList>
            <person name="Dong X."/>
            <person name="Chaisiri K."/>
            <person name="Xia D."/>
            <person name="Armstrong S.D."/>
            <person name="Fang Y."/>
            <person name="Donnelly M.J."/>
            <person name="Kadowaki T."/>
            <person name="McGarry J.W."/>
            <person name="Darby A.C."/>
            <person name="Makepeace B.L."/>
        </authorList>
    </citation>
    <scope>NUCLEOTIDE SEQUENCE [LARGE SCALE GENOMIC DNA]</scope>
    <source>
        <strain evidence="6">UoL-UT</strain>
    </source>
</reference>
<evidence type="ECO:0000256" key="1">
    <source>
        <dbReference type="ARBA" id="ARBA00022679"/>
    </source>
</evidence>
<keyword evidence="4" id="KW-0067">ATP-binding</keyword>
<dbReference type="InterPro" id="IPR050339">
    <property type="entry name" value="CC_SR_Kinase"/>
</dbReference>
<dbReference type="InterPro" id="IPR011009">
    <property type="entry name" value="Kinase-like_dom_sf"/>
</dbReference>
<dbReference type="GO" id="GO:0005737">
    <property type="term" value="C:cytoplasm"/>
    <property type="evidence" value="ECO:0007669"/>
    <property type="project" value="TreeGrafter"/>
</dbReference>
<dbReference type="Proteomes" id="UP000288716">
    <property type="component" value="Unassembled WGS sequence"/>
</dbReference>
<sequence length="221" mass="25964">MLAKDPSNRTTIKGLHEYVQNDKFNELFSPKCQSQEHSDQSCVFLISETKKVRFSLEYQLLSSGEFNRTYKARYKYDSTDEEDCTDSVPVILRHCLVRSEQSLLKKTLEVLISLKHINIMKYLPEFKVKHIINEVGDIASSGHFFVMENISTTLKSFKQTDAFMKMKKERKLQLTKQISEGIIYLHRRNILHLNLNRENIFITHNNIPKIGNIMFCHQVKY</sequence>
<dbReference type="InterPro" id="IPR000719">
    <property type="entry name" value="Prot_kinase_dom"/>
</dbReference>
<dbReference type="STRING" id="299467.A0A443RTW7"/>
<dbReference type="SUPFAM" id="SSF56112">
    <property type="entry name" value="Protein kinase-like (PK-like)"/>
    <property type="match status" value="1"/>
</dbReference>
<accession>A0A443RTW7</accession>
<evidence type="ECO:0000256" key="3">
    <source>
        <dbReference type="ARBA" id="ARBA00022777"/>
    </source>
</evidence>
<feature type="domain" description="Protein kinase" evidence="5">
    <location>
        <begin position="55"/>
        <end position="221"/>
    </location>
</feature>
<protein>
    <recommendedName>
        <fullName evidence="5">Protein kinase domain-containing protein</fullName>
    </recommendedName>
</protein>
<evidence type="ECO:0000256" key="4">
    <source>
        <dbReference type="ARBA" id="ARBA00022840"/>
    </source>
</evidence>
<gene>
    <name evidence="6" type="ORF">B4U80_12459</name>
</gene>
<dbReference type="PROSITE" id="PS50011">
    <property type="entry name" value="PROTEIN_KINASE_DOM"/>
    <property type="match status" value="1"/>
</dbReference>
<keyword evidence="2" id="KW-0547">Nucleotide-binding</keyword>
<keyword evidence="3" id="KW-0418">Kinase</keyword>
<dbReference type="VEuPathDB" id="VectorBase:LDEU013412"/>
<dbReference type="GO" id="GO:0004672">
    <property type="term" value="F:protein kinase activity"/>
    <property type="evidence" value="ECO:0007669"/>
    <property type="project" value="InterPro"/>
</dbReference>
<name>A0A443RTW7_9ACAR</name>
<dbReference type="Pfam" id="PF07714">
    <property type="entry name" value="PK_Tyr_Ser-Thr"/>
    <property type="match status" value="1"/>
</dbReference>